<dbReference type="GO" id="GO:0030426">
    <property type="term" value="C:growth cone"/>
    <property type="evidence" value="ECO:0007669"/>
    <property type="project" value="TreeGrafter"/>
</dbReference>
<dbReference type="PROSITE" id="PS50059">
    <property type="entry name" value="FKBP_PPIASE"/>
    <property type="match status" value="1"/>
</dbReference>
<reference evidence="5" key="2">
    <citation type="submission" date="2025-09" db="UniProtKB">
        <authorList>
            <consortium name="Ensembl"/>
        </authorList>
    </citation>
    <scope>IDENTIFICATION</scope>
</reference>
<protein>
    <recommendedName>
        <fullName evidence="1">peptidylprolyl isomerase</fullName>
        <ecNumber evidence="1">5.2.1.8</ecNumber>
    </recommendedName>
</protein>
<accession>A0A8D2LSP4</accession>
<dbReference type="AlphaFoldDB" id="A0A8D2LSP4"/>
<dbReference type="Pfam" id="PF00254">
    <property type="entry name" value="FKBP_C"/>
    <property type="match status" value="1"/>
</dbReference>
<dbReference type="InterPro" id="IPR056598">
    <property type="entry name" value="FKBP-15_dom"/>
</dbReference>
<dbReference type="GO" id="GO:0003755">
    <property type="term" value="F:peptidyl-prolyl cis-trans isomerase activity"/>
    <property type="evidence" value="ECO:0007669"/>
    <property type="project" value="UniProtKB-KW"/>
</dbReference>
<dbReference type="Proteomes" id="UP000694545">
    <property type="component" value="Unplaced"/>
</dbReference>
<keyword evidence="2" id="KW-0175">Coiled coil</keyword>
<dbReference type="Pfam" id="PF23649">
    <property type="entry name" value="FKBP15"/>
    <property type="match status" value="1"/>
</dbReference>
<keyword evidence="1" id="KW-0413">Isomerase</keyword>
<evidence type="ECO:0000256" key="3">
    <source>
        <dbReference type="SAM" id="MobiDB-lite"/>
    </source>
</evidence>
<keyword evidence="1" id="KW-0697">Rotamase</keyword>
<dbReference type="InterPro" id="IPR001179">
    <property type="entry name" value="PPIase_FKBP_dom"/>
</dbReference>
<feature type="compositionally biased region" description="Pro residues" evidence="3">
    <location>
        <begin position="294"/>
        <end position="305"/>
    </location>
</feature>
<dbReference type="EC" id="5.2.1.8" evidence="1"/>
<dbReference type="InterPro" id="IPR046357">
    <property type="entry name" value="PPIase_dom_sf"/>
</dbReference>
<feature type="region of interest" description="Disordered" evidence="3">
    <location>
        <begin position="266"/>
        <end position="319"/>
    </location>
</feature>
<feature type="region of interest" description="Disordered" evidence="3">
    <location>
        <begin position="650"/>
        <end position="671"/>
    </location>
</feature>
<sequence length="716" mass="78044">IVVRVLDWDTDALARLASLFGLDQTVTGAGNEFFQYTAPKQPKKGQPVTGEQLPLQAERDLFAHCFSTNGQYIKQGKYGAAVVGSHVTKEVRDGSVRWVKGLFVQPNNFSTFYDDQRQNWSILFESEKAAADFSKQVCIARYNSSPSPDVVLSQDLLLGEGQGVEVGDALEVAFTGWLFQNGGLGQMFDSNINQDKLLRLKLGSGKVIKGWEDGMIGLKKGGRRFLLIPPTLAYGPQGVANRIPPDSALAFEVDVKRVRLAKDVSTNGQTLGSRDTLAPSPGPNPENLTTDPAVLPPSTLPPKPGEPAVRSKSSSISEQLANPDVAKAKLISRMAKMGQPMLPFLPGSAPAQLDSSDSEFEGCRGWWVQGVPSLCGNRPLKPTCFSLVPQPATSGLQLPSAAIIPAALQTHPALPGTAQSFQSYAGMTYAYPQATAATSQLQPVGAMYPAPFQAAGDIGSFLMTEARQQNTEIRLAVGKVADKVDQLVAKVEELQKQNSGHSLLPGISSVTMETAMIMSNIQRLIQENERLKQEVFEKSGRIEEQNEKIAELIDRSQRYVEQSNLLLEQRNNSLQARTEHTQARVLHAEQEKVKVAEELSAAMAQISRLQLELTDHQKKEMGLRAQLNAALQEEERHGPQLSQLQAQLAELRESSEDARSKFQAEKQNRKQLEGKVAALEEELADLRVEKESLEKVGAPGGKKPGLESAFEACSVF</sequence>
<dbReference type="SUPFAM" id="SSF54534">
    <property type="entry name" value="FKBP-like"/>
    <property type="match status" value="1"/>
</dbReference>
<name>A0A8D2LSP4_VARKO</name>
<dbReference type="PANTHER" id="PTHR44927:SF1">
    <property type="entry name" value="FK506-BINDING PROTEIN 15"/>
    <property type="match status" value="1"/>
</dbReference>
<dbReference type="Ensembl" id="ENSVKKT00000026517.1">
    <property type="protein sequence ID" value="ENSVKKP00000025885.1"/>
    <property type="gene ID" value="ENSVKKG00000016647.1"/>
</dbReference>
<comment type="catalytic activity">
    <reaction evidence="1">
        <text>[protein]-peptidylproline (omega=180) = [protein]-peptidylproline (omega=0)</text>
        <dbReference type="Rhea" id="RHEA:16237"/>
        <dbReference type="Rhea" id="RHEA-COMP:10747"/>
        <dbReference type="Rhea" id="RHEA-COMP:10748"/>
        <dbReference type="ChEBI" id="CHEBI:83833"/>
        <dbReference type="ChEBI" id="CHEBI:83834"/>
        <dbReference type="EC" id="5.2.1.8"/>
    </reaction>
</comment>
<evidence type="ECO:0000256" key="2">
    <source>
        <dbReference type="SAM" id="Coils"/>
    </source>
</evidence>
<evidence type="ECO:0000313" key="5">
    <source>
        <dbReference type="Ensembl" id="ENSVKKP00000025885.1"/>
    </source>
</evidence>
<feature type="coiled-coil region" evidence="2">
    <location>
        <begin position="477"/>
        <end position="562"/>
    </location>
</feature>
<dbReference type="PANTHER" id="PTHR44927">
    <property type="entry name" value="FK506-BINDING PROTEIN 15"/>
    <property type="match status" value="1"/>
</dbReference>
<proteinExistence type="predicted"/>
<reference evidence="5" key="1">
    <citation type="submission" date="2025-08" db="UniProtKB">
        <authorList>
            <consortium name="Ensembl"/>
        </authorList>
    </citation>
    <scope>IDENTIFICATION</scope>
</reference>
<evidence type="ECO:0000313" key="6">
    <source>
        <dbReference type="Proteomes" id="UP000694545"/>
    </source>
</evidence>
<organism evidence="5 6">
    <name type="scientific">Varanus komodoensis</name>
    <name type="common">Komodo dragon</name>
    <dbReference type="NCBI Taxonomy" id="61221"/>
    <lineage>
        <taxon>Eukaryota</taxon>
        <taxon>Metazoa</taxon>
        <taxon>Chordata</taxon>
        <taxon>Craniata</taxon>
        <taxon>Vertebrata</taxon>
        <taxon>Euteleostomi</taxon>
        <taxon>Lepidosauria</taxon>
        <taxon>Squamata</taxon>
        <taxon>Bifurcata</taxon>
        <taxon>Unidentata</taxon>
        <taxon>Episquamata</taxon>
        <taxon>Toxicofera</taxon>
        <taxon>Anguimorpha</taxon>
        <taxon>Paleoanguimorpha</taxon>
        <taxon>Varanoidea</taxon>
        <taxon>Varanidae</taxon>
        <taxon>Varanus</taxon>
    </lineage>
</organism>
<evidence type="ECO:0000259" key="4">
    <source>
        <dbReference type="PROSITE" id="PS50059"/>
    </source>
</evidence>
<feature type="domain" description="PPIase FKBP-type" evidence="4">
    <location>
        <begin position="167"/>
        <end position="259"/>
    </location>
</feature>
<dbReference type="Gene3D" id="3.10.50.40">
    <property type="match status" value="1"/>
</dbReference>
<evidence type="ECO:0000256" key="1">
    <source>
        <dbReference type="PROSITE-ProRule" id="PRU00277"/>
    </source>
</evidence>
<keyword evidence="6" id="KW-1185">Reference proteome</keyword>